<keyword evidence="1" id="KW-0472">Membrane</keyword>
<dbReference type="Pfam" id="PF10317">
    <property type="entry name" value="7TM_GPCR_Srd"/>
    <property type="match status" value="1"/>
</dbReference>
<reference evidence="2 3" key="1">
    <citation type="submission" date="2024-10" db="EMBL/GenBank/DDBJ databases">
        <authorList>
            <person name="Kim D."/>
        </authorList>
    </citation>
    <scope>NUCLEOTIDE SEQUENCE [LARGE SCALE GENOMIC DNA]</scope>
    <source>
        <strain evidence="2">BH-2024</strain>
    </source>
</reference>
<comment type="caution">
    <text evidence="2">The sequence shown here is derived from an EMBL/GenBank/DDBJ whole genome shotgun (WGS) entry which is preliminary data.</text>
</comment>
<evidence type="ECO:0008006" key="4">
    <source>
        <dbReference type="Google" id="ProtNLM"/>
    </source>
</evidence>
<dbReference type="EMBL" id="JBICBT010000556">
    <property type="protein sequence ID" value="KAL3109779.1"/>
    <property type="molecule type" value="Genomic_DNA"/>
</dbReference>
<dbReference type="AlphaFoldDB" id="A0ABD2L5N1"/>
<keyword evidence="1" id="KW-1133">Transmembrane helix</keyword>
<accession>A0ABD2L5N1</accession>
<evidence type="ECO:0000313" key="2">
    <source>
        <dbReference type="EMBL" id="KAL3109779.1"/>
    </source>
</evidence>
<evidence type="ECO:0000313" key="3">
    <source>
        <dbReference type="Proteomes" id="UP001620626"/>
    </source>
</evidence>
<evidence type="ECO:0000256" key="1">
    <source>
        <dbReference type="SAM" id="Phobius"/>
    </source>
</evidence>
<gene>
    <name evidence="2" type="ORF">niasHT_012996</name>
</gene>
<feature type="transmembrane region" description="Helical" evidence="1">
    <location>
        <begin position="143"/>
        <end position="161"/>
    </location>
</feature>
<organism evidence="2 3">
    <name type="scientific">Heterodera trifolii</name>
    <dbReference type="NCBI Taxonomy" id="157864"/>
    <lineage>
        <taxon>Eukaryota</taxon>
        <taxon>Metazoa</taxon>
        <taxon>Ecdysozoa</taxon>
        <taxon>Nematoda</taxon>
        <taxon>Chromadorea</taxon>
        <taxon>Rhabditida</taxon>
        <taxon>Tylenchina</taxon>
        <taxon>Tylenchomorpha</taxon>
        <taxon>Tylenchoidea</taxon>
        <taxon>Heteroderidae</taxon>
        <taxon>Heteroderinae</taxon>
        <taxon>Heterodera</taxon>
    </lineage>
</organism>
<keyword evidence="3" id="KW-1185">Reference proteome</keyword>
<protein>
    <recommendedName>
        <fullName evidence="4">G protein-coupled receptor</fullName>
    </recommendedName>
</protein>
<feature type="transmembrane region" description="Helical" evidence="1">
    <location>
        <begin position="260"/>
        <end position="279"/>
    </location>
</feature>
<proteinExistence type="predicted"/>
<name>A0ABD2L5N1_9BILA</name>
<keyword evidence="1" id="KW-0812">Transmembrane</keyword>
<dbReference type="Proteomes" id="UP001620626">
    <property type="component" value="Unassembled WGS sequence"/>
</dbReference>
<feature type="transmembrane region" description="Helical" evidence="1">
    <location>
        <begin position="342"/>
        <end position="367"/>
    </location>
</feature>
<dbReference type="InterPro" id="IPR019421">
    <property type="entry name" value="7TM_GPCR_serpentine_rcpt_Srd"/>
</dbReference>
<feature type="transmembrane region" description="Helical" evidence="1">
    <location>
        <begin position="225"/>
        <end position="248"/>
    </location>
</feature>
<sequence>MNSDETISDLKSDDEFVTFVMSLPRMPKYHNEWNKEVLDEIYRTPVSENSYDFEAHFGVLFLMKEHWHCVELRKEDGEICRKYRRQALVLYEYFLRVYHQETSGTSGLFLPVKPQFRFVNANATLMEVVNSLSMVACFLFDPIFSFVLGILFNTFMAWMIIKKTPAPMLIYSKILMAPCIIDIFLSLCAFIVQPIPVVSHGYFVVVQNGFFRNASGFYNYTANVLWFQMLILFVCCTTIQFVFRYYLLICDGQVPARLKYLTSLIIVCLLIAHVLLHYLSDFPYAKYNDEMRNLSSLITAEIGLTEIRFSSFTPAAILPTIDVIELSMQVVTPIFFAHTDTIYYMVFAIIPLYFIPVLNPIAAILFIKPYRMAFLKIMRPQRQSVTTETS</sequence>
<feature type="transmembrane region" description="Helical" evidence="1">
    <location>
        <begin position="173"/>
        <end position="192"/>
    </location>
</feature>